<evidence type="ECO:0000256" key="1">
    <source>
        <dbReference type="ARBA" id="ARBA00003548"/>
    </source>
</evidence>
<dbReference type="Pfam" id="PF06413">
    <property type="entry name" value="Neugrin"/>
    <property type="match status" value="1"/>
</dbReference>
<organism evidence="5 6">
    <name type="scientific">Debaryomyces fabryi</name>
    <dbReference type="NCBI Taxonomy" id="58627"/>
    <lineage>
        <taxon>Eukaryota</taxon>
        <taxon>Fungi</taxon>
        <taxon>Dikarya</taxon>
        <taxon>Ascomycota</taxon>
        <taxon>Saccharomycotina</taxon>
        <taxon>Pichiomycetes</taxon>
        <taxon>Debaryomycetaceae</taxon>
        <taxon>Debaryomyces</taxon>
    </lineage>
</organism>
<evidence type="ECO:0000256" key="3">
    <source>
        <dbReference type="ARBA" id="ARBA00010895"/>
    </source>
</evidence>
<keyword evidence="6" id="KW-1185">Reference proteome</keyword>
<dbReference type="GO" id="GO:0005634">
    <property type="term" value="C:nucleus"/>
    <property type="evidence" value="ECO:0007669"/>
    <property type="project" value="TreeGrafter"/>
</dbReference>
<proteinExistence type="inferred from homology"/>
<name>A0A0V1PYN1_9ASCO</name>
<accession>A0A0V1PYN1</accession>
<dbReference type="PANTHER" id="PTHR13475:SF3">
    <property type="entry name" value="NEUGRIN"/>
    <property type="match status" value="1"/>
</dbReference>
<dbReference type="PANTHER" id="PTHR13475">
    <property type="entry name" value="NEUGRIN"/>
    <property type="match status" value="1"/>
</dbReference>
<protein>
    <recommendedName>
        <fullName evidence="4">Required for respiratory growth protein 9, mitochondrial</fullName>
    </recommendedName>
</protein>
<evidence type="ECO:0000313" key="6">
    <source>
        <dbReference type="Proteomes" id="UP000054251"/>
    </source>
</evidence>
<evidence type="ECO:0000256" key="4">
    <source>
        <dbReference type="ARBA" id="ARBA00013566"/>
    </source>
</evidence>
<comment type="similarity">
    <text evidence="3">Belongs to the RRG9 family.</text>
</comment>
<reference evidence="5 6" key="1">
    <citation type="submission" date="2015-11" db="EMBL/GenBank/DDBJ databases">
        <title>The genome of Debaryomyces fabryi.</title>
        <authorList>
            <person name="Tafer H."/>
            <person name="Lopandic K."/>
        </authorList>
    </citation>
    <scope>NUCLEOTIDE SEQUENCE [LARGE SCALE GENOMIC DNA]</scope>
    <source>
        <strain evidence="5 6">CBS 789</strain>
    </source>
</reference>
<dbReference type="InterPro" id="IPR010487">
    <property type="entry name" value="NGRN/Rrg9"/>
</dbReference>
<evidence type="ECO:0000313" key="5">
    <source>
        <dbReference type="EMBL" id="KSA01210.1"/>
    </source>
</evidence>
<dbReference type="Proteomes" id="UP000054251">
    <property type="component" value="Unassembled WGS sequence"/>
</dbReference>
<dbReference type="EMBL" id="LMYN01000060">
    <property type="protein sequence ID" value="KSA01210.1"/>
    <property type="molecule type" value="Genomic_DNA"/>
</dbReference>
<dbReference type="RefSeq" id="XP_015467312.1">
    <property type="nucleotide sequence ID" value="XM_015611858.1"/>
</dbReference>
<dbReference type="OrthoDB" id="5578174at2759"/>
<evidence type="ECO:0000256" key="2">
    <source>
        <dbReference type="ARBA" id="ARBA00004173"/>
    </source>
</evidence>
<dbReference type="GO" id="GO:0005739">
    <property type="term" value="C:mitochondrion"/>
    <property type="evidence" value="ECO:0007669"/>
    <property type="project" value="UniProtKB-SubCell"/>
</dbReference>
<gene>
    <name evidence="5" type="ORF">AC631_03029</name>
</gene>
<comment type="subcellular location">
    <subcellularLocation>
        <location evidence="2">Mitochondrion</location>
    </subcellularLocation>
</comment>
<comment type="caution">
    <text evidence="5">The sequence shown here is derived from an EMBL/GenBank/DDBJ whole genome shotgun (WGS) entry which is preliminary data.</text>
</comment>
<dbReference type="AlphaFoldDB" id="A0A0V1PYN1"/>
<sequence>MFRVLIPLRRVIPRNGGFIGGITRIQAYSTKKDKSEEMFKIKIKQKEKEAQQKLPEWTKRDETIRKRYGEWNPTHRLSRQQIQDIRNIKDKMPHMKTIELSNHFKISPEAIRRILKSNWVPSDTEEERIRLRGEKRKEESLVHKKEMINDIELARKRLTYGKSVNMGGTNVGNSGRRTGKNLRNAFSTDGKVNFDSSNSHGYYNRKSKTKAFKRKPYVENVGDIID</sequence>
<comment type="function">
    <text evidence="1">Required for respiratory activity and maintenance and expression of the mitochondrial genome.</text>
</comment>
<dbReference type="GeneID" id="26840038"/>